<accession>A0A9P6DJ31</accession>
<dbReference type="Gene3D" id="3.30.420.10">
    <property type="entry name" value="Ribonuclease H-like superfamily/Ribonuclease H"/>
    <property type="match status" value="1"/>
</dbReference>
<feature type="non-terminal residue" evidence="1">
    <location>
        <position position="1"/>
    </location>
</feature>
<protein>
    <recommendedName>
        <fullName evidence="3">Transposase</fullName>
    </recommendedName>
</protein>
<sequence>VARKVPYLTATHWQIRNDWDERFRVWDEKKWRWVIFLDESYIQLDKKAGCIYITWRAGEELQENCLVLTFKQSFI</sequence>
<dbReference type="AlphaFoldDB" id="A0A9P6DJ31"/>
<comment type="caution">
    <text evidence="1">The sequence shown here is derived from an EMBL/GenBank/DDBJ whole genome shotgun (WGS) entry which is preliminary data.</text>
</comment>
<evidence type="ECO:0000313" key="2">
    <source>
        <dbReference type="Proteomes" id="UP000807025"/>
    </source>
</evidence>
<dbReference type="InterPro" id="IPR036397">
    <property type="entry name" value="RNaseH_sf"/>
</dbReference>
<dbReference type="GO" id="GO:0003676">
    <property type="term" value="F:nucleic acid binding"/>
    <property type="evidence" value="ECO:0007669"/>
    <property type="project" value="InterPro"/>
</dbReference>
<evidence type="ECO:0000313" key="1">
    <source>
        <dbReference type="EMBL" id="KAF9498760.1"/>
    </source>
</evidence>
<evidence type="ECO:0008006" key="3">
    <source>
        <dbReference type="Google" id="ProtNLM"/>
    </source>
</evidence>
<dbReference type="EMBL" id="MU154536">
    <property type="protein sequence ID" value="KAF9498760.1"/>
    <property type="molecule type" value="Genomic_DNA"/>
</dbReference>
<name>A0A9P6DJ31_PLEER</name>
<keyword evidence="2" id="KW-1185">Reference proteome</keyword>
<gene>
    <name evidence="1" type="ORF">BDN71DRAFT_1385186</name>
</gene>
<organism evidence="1 2">
    <name type="scientific">Pleurotus eryngii</name>
    <name type="common">Boletus of the steppes</name>
    <dbReference type="NCBI Taxonomy" id="5323"/>
    <lineage>
        <taxon>Eukaryota</taxon>
        <taxon>Fungi</taxon>
        <taxon>Dikarya</taxon>
        <taxon>Basidiomycota</taxon>
        <taxon>Agaricomycotina</taxon>
        <taxon>Agaricomycetes</taxon>
        <taxon>Agaricomycetidae</taxon>
        <taxon>Agaricales</taxon>
        <taxon>Pleurotineae</taxon>
        <taxon>Pleurotaceae</taxon>
        <taxon>Pleurotus</taxon>
    </lineage>
</organism>
<reference evidence="1" key="1">
    <citation type="submission" date="2020-11" db="EMBL/GenBank/DDBJ databases">
        <authorList>
            <consortium name="DOE Joint Genome Institute"/>
            <person name="Ahrendt S."/>
            <person name="Riley R."/>
            <person name="Andreopoulos W."/>
            <person name="Labutti K."/>
            <person name="Pangilinan J."/>
            <person name="Ruiz-Duenas F.J."/>
            <person name="Barrasa J.M."/>
            <person name="Sanchez-Garcia M."/>
            <person name="Camarero S."/>
            <person name="Miyauchi S."/>
            <person name="Serrano A."/>
            <person name="Linde D."/>
            <person name="Babiker R."/>
            <person name="Drula E."/>
            <person name="Ayuso-Fernandez I."/>
            <person name="Pacheco R."/>
            <person name="Padilla G."/>
            <person name="Ferreira P."/>
            <person name="Barriuso J."/>
            <person name="Kellner H."/>
            <person name="Castanera R."/>
            <person name="Alfaro M."/>
            <person name="Ramirez L."/>
            <person name="Pisabarro A.G."/>
            <person name="Kuo A."/>
            <person name="Tritt A."/>
            <person name="Lipzen A."/>
            <person name="He G."/>
            <person name="Yan M."/>
            <person name="Ng V."/>
            <person name="Cullen D."/>
            <person name="Martin F."/>
            <person name="Rosso M.-N."/>
            <person name="Henrissat B."/>
            <person name="Hibbett D."/>
            <person name="Martinez A.T."/>
            <person name="Grigoriev I.V."/>
        </authorList>
    </citation>
    <scope>NUCLEOTIDE SEQUENCE</scope>
    <source>
        <strain evidence="1">ATCC 90797</strain>
    </source>
</reference>
<dbReference type="Proteomes" id="UP000807025">
    <property type="component" value="Unassembled WGS sequence"/>
</dbReference>
<dbReference type="OrthoDB" id="2431447at2759"/>
<proteinExistence type="predicted"/>